<dbReference type="InterPro" id="IPR008972">
    <property type="entry name" value="Cupredoxin"/>
</dbReference>
<dbReference type="GO" id="GO:0005886">
    <property type="term" value="C:plasma membrane"/>
    <property type="evidence" value="ECO:0007669"/>
    <property type="project" value="TreeGrafter"/>
</dbReference>
<feature type="compositionally biased region" description="Low complexity" evidence="4">
    <location>
        <begin position="167"/>
        <end position="176"/>
    </location>
</feature>
<feature type="domain" description="Phytocyanin" evidence="6">
    <location>
        <begin position="25"/>
        <end position="123"/>
    </location>
</feature>
<evidence type="ECO:0000313" key="8">
    <source>
        <dbReference type="Proteomes" id="UP001161247"/>
    </source>
</evidence>
<keyword evidence="3" id="KW-0325">Glycoprotein</keyword>
<dbReference type="CDD" id="cd04216">
    <property type="entry name" value="Phytocyanin"/>
    <property type="match status" value="1"/>
</dbReference>
<dbReference type="GO" id="GO:0046872">
    <property type="term" value="F:metal ion binding"/>
    <property type="evidence" value="ECO:0007669"/>
    <property type="project" value="UniProtKB-KW"/>
</dbReference>
<feature type="chain" id="PRO_5043651127" evidence="5">
    <location>
        <begin position="25"/>
        <end position="198"/>
    </location>
</feature>
<keyword evidence="5" id="KW-0732">Signal</keyword>
<evidence type="ECO:0000256" key="4">
    <source>
        <dbReference type="SAM" id="MobiDB-lite"/>
    </source>
</evidence>
<evidence type="ECO:0000256" key="3">
    <source>
        <dbReference type="ARBA" id="ARBA00023180"/>
    </source>
</evidence>
<keyword evidence="1" id="KW-0479">Metal-binding</keyword>
<dbReference type="FunFam" id="2.60.40.420:FF:000003">
    <property type="entry name" value="Blue copper"/>
    <property type="match status" value="1"/>
</dbReference>
<proteinExistence type="predicted"/>
<evidence type="ECO:0000313" key="7">
    <source>
        <dbReference type="EMBL" id="CAI9116231.1"/>
    </source>
</evidence>
<feature type="region of interest" description="Disordered" evidence="4">
    <location>
        <begin position="126"/>
        <end position="176"/>
    </location>
</feature>
<dbReference type="PROSITE" id="PS00196">
    <property type="entry name" value="COPPER_BLUE"/>
    <property type="match status" value="1"/>
</dbReference>
<dbReference type="Pfam" id="PF02298">
    <property type="entry name" value="Cu_bind_like"/>
    <property type="match status" value="1"/>
</dbReference>
<dbReference type="GO" id="GO:0009055">
    <property type="term" value="F:electron transfer activity"/>
    <property type="evidence" value="ECO:0007669"/>
    <property type="project" value="InterPro"/>
</dbReference>
<gene>
    <name evidence="7" type="ORF">OLC1_LOCUS22585</name>
</gene>
<dbReference type="InterPro" id="IPR028871">
    <property type="entry name" value="BlueCu_1_BS"/>
</dbReference>
<evidence type="ECO:0000256" key="5">
    <source>
        <dbReference type="SAM" id="SignalP"/>
    </source>
</evidence>
<dbReference type="PANTHER" id="PTHR33021">
    <property type="entry name" value="BLUE COPPER PROTEIN"/>
    <property type="match status" value="1"/>
</dbReference>
<accession>A0AAV1E9D6</accession>
<evidence type="ECO:0000256" key="1">
    <source>
        <dbReference type="ARBA" id="ARBA00022723"/>
    </source>
</evidence>
<organism evidence="7 8">
    <name type="scientific">Oldenlandia corymbosa var. corymbosa</name>
    <dbReference type="NCBI Taxonomy" id="529605"/>
    <lineage>
        <taxon>Eukaryota</taxon>
        <taxon>Viridiplantae</taxon>
        <taxon>Streptophyta</taxon>
        <taxon>Embryophyta</taxon>
        <taxon>Tracheophyta</taxon>
        <taxon>Spermatophyta</taxon>
        <taxon>Magnoliopsida</taxon>
        <taxon>eudicotyledons</taxon>
        <taxon>Gunneridae</taxon>
        <taxon>Pentapetalae</taxon>
        <taxon>asterids</taxon>
        <taxon>lamiids</taxon>
        <taxon>Gentianales</taxon>
        <taxon>Rubiaceae</taxon>
        <taxon>Rubioideae</taxon>
        <taxon>Spermacoceae</taxon>
        <taxon>Hedyotis-Oldenlandia complex</taxon>
        <taxon>Oldenlandia</taxon>
    </lineage>
</organism>
<dbReference type="Gene3D" id="2.60.40.420">
    <property type="entry name" value="Cupredoxins - blue copper proteins"/>
    <property type="match status" value="1"/>
</dbReference>
<feature type="compositionally biased region" description="Low complexity" evidence="4">
    <location>
        <begin position="126"/>
        <end position="140"/>
    </location>
</feature>
<evidence type="ECO:0000259" key="6">
    <source>
        <dbReference type="PROSITE" id="PS51485"/>
    </source>
</evidence>
<dbReference type="SUPFAM" id="SSF49503">
    <property type="entry name" value="Cupredoxins"/>
    <property type="match status" value="1"/>
</dbReference>
<keyword evidence="2" id="KW-0186">Copper</keyword>
<feature type="compositionally biased region" description="Low complexity" evidence="4">
    <location>
        <begin position="148"/>
        <end position="157"/>
    </location>
</feature>
<dbReference type="PANTHER" id="PTHR33021:SF193">
    <property type="entry name" value="OS06G0218600 PROTEIN"/>
    <property type="match status" value="1"/>
</dbReference>
<sequence length="198" mass="19520">MANFNAKFLFCFALIALAAVPSLATKYTVGDTSGWTTGTDYVTWASGKNFKVGDNLVFNYAGSHTVDEVSSSDYASCSAANSISTDNSGSTTIPLKTAGTHYFICGTPGHCSGGMKLSVTVAPAGGAAAPGGSTAAPAPAGNGGSSSGSGTPVTPAADSPPAPPTPRTTSTTPSSAGALTPFTALFTFGAVLSKFVLS</sequence>
<dbReference type="PROSITE" id="PS51485">
    <property type="entry name" value="PHYTOCYANIN"/>
    <property type="match status" value="1"/>
</dbReference>
<name>A0AAV1E9D6_OLDCO</name>
<dbReference type="InterPro" id="IPR039391">
    <property type="entry name" value="Phytocyanin-like"/>
</dbReference>
<dbReference type="InterPro" id="IPR003245">
    <property type="entry name" value="Phytocyanin_dom"/>
</dbReference>
<dbReference type="Proteomes" id="UP001161247">
    <property type="component" value="Chromosome 8"/>
</dbReference>
<reference evidence="7" key="1">
    <citation type="submission" date="2023-03" db="EMBL/GenBank/DDBJ databases">
        <authorList>
            <person name="Julca I."/>
        </authorList>
    </citation>
    <scope>NUCLEOTIDE SEQUENCE</scope>
</reference>
<feature type="signal peptide" evidence="5">
    <location>
        <begin position="1"/>
        <end position="24"/>
    </location>
</feature>
<dbReference type="AlphaFoldDB" id="A0AAV1E9D6"/>
<evidence type="ECO:0000256" key="2">
    <source>
        <dbReference type="ARBA" id="ARBA00023008"/>
    </source>
</evidence>
<keyword evidence="8" id="KW-1185">Reference proteome</keyword>
<dbReference type="EMBL" id="OX459125">
    <property type="protein sequence ID" value="CAI9116231.1"/>
    <property type="molecule type" value="Genomic_DNA"/>
</dbReference>
<protein>
    <submittedName>
        <fullName evidence="7">OLC1v1017327C1</fullName>
    </submittedName>
</protein>